<proteinExistence type="predicted"/>
<accession>A0A6G0RY32</accession>
<evidence type="ECO:0000313" key="2">
    <source>
        <dbReference type="Proteomes" id="UP000486351"/>
    </source>
</evidence>
<dbReference type="EMBL" id="QXFY01000418">
    <property type="protein sequence ID" value="KAE9344914.1"/>
    <property type="molecule type" value="Genomic_DNA"/>
</dbReference>
<name>A0A6G0RY32_9STRA</name>
<comment type="caution">
    <text evidence="1">The sequence shown here is derived from an EMBL/GenBank/DDBJ whole genome shotgun (WGS) entry which is preliminary data.</text>
</comment>
<protein>
    <submittedName>
        <fullName evidence="1">Uncharacterized protein</fullName>
    </submittedName>
</protein>
<dbReference type="Proteomes" id="UP000486351">
    <property type="component" value="Unassembled WGS sequence"/>
</dbReference>
<evidence type="ECO:0000313" key="1">
    <source>
        <dbReference type="EMBL" id="KAE9344914.1"/>
    </source>
</evidence>
<reference evidence="1 2" key="1">
    <citation type="submission" date="2018-09" db="EMBL/GenBank/DDBJ databases">
        <title>Genomic investigation of the strawberry pathogen Phytophthora fragariae indicates pathogenicity is determined by transcriptional variation in three key races.</title>
        <authorList>
            <person name="Adams T.M."/>
            <person name="Armitage A.D."/>
            <person name="Sobczyk M.K."/>
            <person name="Bates H.J."/>
            <person name="Dunwell J.M."/>
            <person name="Nellist C.F."/>
            <person name="Harrison R.J."/>
        </authorList>
    </citation>
    <scope>NUCLEOTIDE SEQUENCE [LARGE SCALE GENOMIC DNA]</scope>
    <source>
        <strain evidence="1 2">NOV-77</strain>
    </source>
</reference>
<organism evidence="1 2">
    <name type="scientific">Phytophthora fragariae</name>
    <dbReference type="NCBI Taxonomy" id="53985"/>
    <lineage>
        <taxon>Eukaryota</taxon>
        <taxon>Sar</taxon>
        <taxon>Stramenopiles</taxon>
        <taxon>Oomycota</taxon>
        <taxon>Peronosporomycetes</taxon>
        <taxon>Peronosporales</taxon>
        <taxon>Peronosporaceae</taxon>
        <taxon>Phytophthora</taxon>
    </lineage>
</organism>
<gene>
    <name evidence="1" type="ORF">PF008_g9003</name>
</gene>
<sequence length="66" mass="6999">MRRMCKPLGRIKRAHHASCASLLSPSLNSGARSATTRVIMSRVTTYCSHCASLMNVTTASSTGADS</sequence>
<dbReference type="AlphaFoldDB" id="A0A6G0RY32"/>